<keyword evidence="12" id="KW-1185">Reference proteome</keyword>
<dbReference type="InterPro" id="IPR004606">
    <property type="entry name" value="Mop_domain"/>
</dbReference>
<evidence type="ECO:0000256" key="5">
    <source>
        <dbReference type="ARBA" id="ARBA00022840"/>
    </source>
</evidence>
<gene>
    <name evidence="11" type="ORF">AB1207_03820</name>
</gene>
<proteinExistence type="predicted"/>
<keyword evidence="7" id="KW-0472">Membrane</keyword>
<dbReference type="InterPro" id="IPR017871">
    <property type="entry name" value="ABC_transporter-like_CS"/>
</dbReference>
<dbReference type="Pfam" id="PF03459">
    <property type="entry name" value="TOBE"/>
    <property type="match status" value="1"/>
</dbReference>
<keyword evidence="6" id="KW-1278">Translocase</keyword>
<keyword evidence="1" id="KW-0813">Transport</keyword>
<dbReference type="InterPro" id="IPR005116">
    <property type="entry name" value="Transp-assoc_OB_typ1"/>
</dbReference>
<evidence type="ECO:0000256" key="3">
    <source>
        <dbReference type="ARBA" id="ARBA00022505"/>
    </source>
</evidence>
<dbReference type="Gene3D" id="3.40.50.300">
    <property type="entry name" value="P-loop containing nucleotide triphosphate hydrolases"/>
    <property type="match status" value="1"/>
</dbReference>
<protein>
    <submittedName>
        <fullName evidence="11">ABC transporter ATP-binding protein</fullName>
    </submittedName>
</protein>
<evidence type="ECO:0000256" key="8">
    <source>
        <dbReference type="PROSITE-ProRule" id="PRU01213"/>
    </source>
</evidence>
<dbReference type="RefSeq" id="WP_367636454.1">
    <property type="nucleotide sequence ID" value="NZ_JBFNQN010000002.1"/>
</dbReference>
<dbReference type="InterPro" id="IPR050334">
    <property type="entry name" value="Molybdenum_import_ModC"/>
</dbReference>
<dbReference type="SMART" id="SM00382">
    <property type="entry name" value="AAA"/>
    <property type="match status" value="1"/>
</dbReference>
<dbReference type="GO" id="GO:0005524">
    <property type="term" value="F:ATP binding"/>
    <property type="evidence" value="ECO:0007669"/>
    <property type="project" value="UniProtKB-KW"/>
</dbReference>
<sequence>MTLHLDVRFAPRDLDIALDVAAGEVVAVLGPNGAGKSTLLALLAGLLRPTSGRIELGGTVLADVGGAGRGVFLPPHRRGVGLLAQEPLLFPHLDVAANVAFGPRSAGASRAHARARAADVLAEVGMAGFADRRPRALSGGQAQRVAIARALAADPRLLLLDEPLAALDVAAAPEVRQVLRRVLGRGERSAVLVTHEPLDALALADRAVVVDGGRVVEEGPVQQVLTAPRSRFAAQLAGLDLLPGVFTADGLRTPDGGLVTGLSGDGPAAPGRPGVAVFSPSAVAVHVTDPGGSPRNRWAATVADVSPRGEVVRVRARLNPLPEHDVLADVTVAAAAELDLVPGAAVHLAVKATAVRLHPTVEGERVPFR</sequence>
<dbReference type="PROSITE" id="PS00211">
    <property type="entry name" value="ABC_TRANSPORTER_1"/>
    <property type="match status" value="1"/>
</dbReference>
<keyword evidence="3 8" id="KW-0500">Molybdenum</keyword>
<feature type="domain" description="ABC transporter" evidence="9">
    <location>
        <begin position="2"/>
        <end position="237"/>
    </location>
</feature>
<comment type="caution">
    <text evidence="11">The sequence shown here is derived from an EMBL/GenBank/DDBJ whole genome shotgun (WGS) entry which is preliminary data.</text>
</comment>
<dbReference type="PANTHER" id="PTHR43514">
    <property type="entry name" value="ABC TRANSPORTER I FAMILY MEMBER 10"/>
    <property type="match status" value="1"/>
</dbReference>
<keyword evidence="4" id="KW-0547">Nucleotide-binding</keyword>
<reference evidence="11 12" key="1">
    <citation type="submission" date="2024-07" db="EMBL/GenBank/DDBJ databases">
        <authorList>
            <person name="Thanompreechachai J."/>
            <person name="Duangmal K."/>
        </authorList>
    </citation>
    <scope>NUCLEOTIDE SEQUENCE [LARGE SCALE GENOMIC DNA]</scope>
    <source>
        <strain evidence="11 12">KCTC 19886</strain>
    </source>
</reference>
<dbReference type="InterPro" id="IPR003439">
    <property type="entry name" value="ABC_transporter-like_ATP-bd"/>
</dbReference>
<accession>A0ABV3P2N1</accession>
<dbReference type="EMBL" id="JBFNQN010000002">
    <property type="protein sequence ID" value="MEW9263865.1"/>
    <property type="molecule type" value="Genomic_DNA"/>
</dbReference>
<evidence type="ECO:0000256" key="6">
    <source>
        <dbReference type="ARBA" id="ARBA00022967"/>
    </source>
</evidence>
<dbReference type="InterPro" id="IPR027417">
    <property type="entry name" value="P-loop_NTPase"/>
</dbReference>
<dbReference type="SUPFAM" id="SSF52540">
    <property type="entry name" value="P-loop containing nucleoside triphosphate hydrolases"/>
    <property type="match status" value="1"/>
</dbReference>
<keyword evidence="2" id="KW-1003">Cell membrane</keyword>
<dbReference type="PANTHER" id="PTHR43514:SF1">
    <property type="entry name" value="SULFATE_THIOSULFATE IMPORT ATP-BINDING PROTEIN CYSA"/>
    <property type="match status" value="1"/>
</dbReference>
<evidence type="ECO:0000256" key="7">
    <source>
        <dbReference type="ARBA" id="ARBA00023136"/>
    </source>
</evidence>
<evidence type="ECO:0000313" key="12">
    <source>
        <dbReference type="Proteomes" id="UP001555826"/>
    </source>
</evidence>
<dbReference type="Gene3D" id="2.40.50.100">
    <property type="match status" value="1"/>
</dbReference>
<evidence type="ECO:0000256" key="1">
    <source>
        <dbReference type="ARBA" id="ARBA00022448"/>
    </source>
</evidence>
<evidence type="ECO:0000313" key="11">
    <source>
        <dbReference type="EMBL" id="MEW9263865.1"/>
    </source>
</evidence>
<dbReference type="InterPro" id="IPR003593">
    <property type="entry name" value="AAA+_ATPase"/>
</dbReference>
<dbReference type="PROSITE" id="PS50893">
    <property type="entry name" value="ABC_TRANSPORTER_2"/>
    <property type="match status" value="1"/>
</dbReference>
<evidence type="ECO:0000259" key="10">
    <source>
        <dbReference type="PROSITE" id="PS51866"/>
    </source>
</evidence>
<dbReference type="InterPro" id="IPR008995">
    <property type="entry name" value="Mo/tungstate-bd_C_term_dom"/>
</dbReference>
<feature type="domain" description="Mop" evidence="10">
    <location>
        <begin position="291"/>
        <end position="359"/>
    </location>
</feature>
<name>A0ABV3P2N1_9ACTN</name>
<evidence type="ECO:0000259" key="9">
    <source>
        <dbReference type="PROSITE" id="PS50893"/>
    </source>
</evidence>
<dbReference type="Pfam" id="PF00005">
    <property type="entry name" value="ABC_tran"/>
    <property type="match status" value="1"/>
</dbReference>
<evidence type="ECO:0000256" key="4">
    <source>
        <dbReference type="ARBA" id="ARBA00022741"/>
    </source>
</evidence>
<organism evidence="11 12">
    <name type="scientific">Kineococcus endophyticus</name>
    <dbReference type="NCBI Taxonomy" id="1181883"/>
    <lineage>
        <taxon>Bacteria</taxon>
        <taxon>Bacillati</taxon>
        <taxon>Actinomycetota</taxon>
        <taxon>Actinomycetes</taxon>
        <taxon>Kineosporiales</taxon>
        <taxon>Kineosporiaceae</taxon>
        <taxon>Kineococcus</taxon>
    </lineage>
</organism>
<dbReference type="PROSITE" id="PS51866">
    <property type="entry name" value="MOP"/>
    <property type="match status" value="1"/>
</dbReference>
<dbReference type="SUPFAM" id="SSF50331">
    <property type="entry name" value="MOP-like"/>
    <property type="match status" value="1"/>
</dbReference>
<evidence type="ECO:0000256" key="2">
    <source>
        <dbReference type="ARBA" id="ARBA00022475"/>
    </source>
</evidence>
<dbReference type="Proteomes" id="UP001555826">
    <property type="component" value="Unassembled WGS sequence"/>
</dbReference>
<keyword evidence="5 11" id="KW-0067">ATP-binding</keyword>